<gene>
    <name evidence="11" type="ORF">GXY80_08915</name>
</gene>
<dbReference type="Proteomes" id="UP000777265">
    <property type="component" value="Unassembled WGS sequence"/>
</dbReference>
<comment type="similarity">
    <text evidence="8">Belongs to the TRAP transporter small permease family.</text>
</comment>
<evidence type="ECO:0000256" key="5">
    <source>
        <dbReference type="ARBA" id="ARBA00022692"/>
    </source>
</evidence>
<keyword evidence="7 9" id="KW-0472">Membrane</keyword>
<evidence type="ECO:0000256" key="8">
    <source>
        <dbReference type="ARBA" id="ARBA00038436"/>
    </source>
</evidence>
<dbReference type="GO" id="GO:0022857">
    <property type="term" value="F:transmembrane transporter activity"/>
    <property type="evidence" value="ECO:0007669"/>
    <property type="project" value="TreeGrafter"/>
</dbReference>
<reference evidence="11" key="1">
    <citation type="journal article" date="2020" name="Biotechnol. Biofuels">
        <title>New insights from the biogas microbiome by comprehensive genome-resolved metagenomics of nearly 1600 species originating from multiple anaerobic digesters.</title>
        <authorList>
            <person name="Campanaro S."/>
            <person name="Treu L."/>
            <person name="Rodriguez-R L.M."/>
            <person name="Kovalovszki A."/>
            <person name="Ziels R.M."/>
            <person name="Maus I."/>
            <person name="Zhu X."/>
            <person name="Kougias P.G."/>
            <person name="Basile A."/>
            <person name="Luo G."/>
            <person name="Schluter A."/>
            <person name="Konstantinidis K.T."/>
            <person name="Angelidaki I."/>
        </authorList>
    </citation>
    <scope>NUCLEOTIDE SEQUENCE</scope>
    <source>
        <strain evidence="11">AS06rmzACSIP_7</strain>
    </source>
</reference>
<name>A0A971S0Z3_9BACT</name>
<feature type="transmembrane region" description="Helical" evidence="9">
    <location>
        <begin position="58"/>
        <end position="75"/>
    </location>
</feature>
<organism evidence="11 12">
    <name type="scientific">Syntrophorhabdus aromaticivorans</name>
    <dbReference type="NCBI Taxonomy" id="328301"/>
    <lineage>
        <taxon>Bacteria</taxon>
        <taxon>Pseudomonadati</taxon>
        <taxon>Thermodesulfobacteriota</taxon>
        <taxon>Syntrophorhabdia</taxon>
        <taxon>Syntrophorhabdales</taxon>
        <taxon>Syntrophorhabdaceae</taxon>
        <taxon>Syntrophorhabdus</taxon>
    </lineage>
</organism>
<evidence type="ECO:0000256" key="2">
    <source>
        <dbReference type="ARBA" id="ARBA00022448"/>
    </source>
</evidence>
<evidence type="ECO:0000256" key="7">
    <source>
        <dbReference type="ARBA" id="ARBA00023136"/>
    </source>
</evidence>
<keyword evidence="3" id="KW-1003">Cell membrane</keyword>
<proteinExistence type="inferred from homology"/>
<accession>A0A971S0Z3</accession>
<dbReference type="InterPro" id="IPR055348">
    <property type="entry name" value="DctQ"/>
</dbReference>
<keyword evidence="4" id="KW-0997">Cell inner membrane</keyword>
<evidence type="ECO:0000256" key="4">
    <source>
        <dbReference type="ARBA" id="ARBA00022519"/>
    </source>
</evidence>
<keyword evidence="6 9" id="KW-1133">Transmembrane helix</keyword>
<dbReference type="AlphaFoldDB" id="A0A971S0Z3"/>
<dbReference type="EMBL" id="JAAYEE010000144">
    <property type="protein sequence ID" value="NLW35583.1"/>
    <property type="molecule type" value="Genomic_DNA"/>
</dbReference>
<dbReference type="GO" id="GO:0005886">
    <property type="term" value="C:plasma membrane"/>
    <property type="evidence" value="ECO:0007669"/>
    <property type="project" value="UniProtKB-SubCell"/>
</dbReference>
<dbReference type="PANTHER" id="PTHR35011:SF2">
    <property type="entry name" value="2,3-DIKETO-L-GULONATE TRAP TRANSPORTER SMALL PERMEASE PROTEIN YIAM"/>
    <property type="match status" value="1"/>
</dbReference>
<feature type="transmembrane region" description="Helical" evidence="9">
    <location>
        <begin position="139"/>
        <end position="158"/>
    </location>
</feature>
<comment type="caution">
    <text evidence="11">The sequence shown here is derived from an EMBL/GenBank/DDBJ whole genome shotgun (WGS) entry which is preliminary data.</text>
</comment>
<keyword evidence="2" id="KW-0813">Transport</keyword>
<evidence type="ECO:0000313" key="11">
    <source>
        <dbReference type="EMBL" id="NLW35583.1"/>
    </source>
</evidence>
<evidence type="ECO:0000259" key="10">
    <source>
        <dbReference type="Pfam" id="PF04290"/>
    </source>
</evidence>
<evidence type="ECO:0000256" key="6">
    <source>
        <dbReference type="ARBA" id="ARBA00022989"/>
    </source>
</evidence>
<evidence type="ECO:0000313" key="12">
    <source>
        <dbReference type="Proteomes" id="UP000777265"/>
    </source>
</evidence>
<dbReference type="PANTHER" id="PTHR35011">
    <property type="entry name" value="2,3-DIKETO-L-GULONATE TRAP TRANSPORTER SMALL PERMEASE PROTEIN YIAM"/>
    <property type="match status" value="1"/>
</dbReference>
<feature type="transmembrane region" description="Helical" evidence="9">
    <location>
        <begin position="96"/>
        <end position="119"/>
    </location>
</feature>
<feature type="domain" description="Tripartite ATP-independent periplasmic transporters DctQ component" evidence="10">
    <location>
        <begin position="35"/>
        <end position="165"/>
    </location>
</feature>
<dbReference type="InterPro" id="IPR007387">
    <property type="entry name" value="TRAP_DctQ"/>
</dbReference>
<comment type="subcellular location">
    <subcellularLocation>
        <location evidence="1">Cell inner membrane</location>
        <topology evidence="1">Multi-pass membrane protein</topology>
    </subcellularLocation>
</comment>
<sequence>MDTQTKTKKTPLEKLSSAIMAFEHYALATGMILISVIIFTNVIGRYFFSTSFTWPEELARYIIVAVTFIGLGACAREDIHVSVDILSNKLKGRTAYVQQIVINLICTALSLYLSFISIRFTRLQYLGGNVSVALPIPTWVLYFAVSVGFVLAAYTYIAKTVQLFKNKKDWDAKEVAK</sequence>
<dbReference type="GO" id="GO:0015740">
    <property type="term" value="P:C4-dicarboxylate transport"/>
    <property type="evidence" value="ECO:0007669"/>
    <property type="project" value="TreeGrafter"/>
</dbReference>
<keyword evidence="5 9" id="KW-0812">Transmembrane</keyword>
<protein>
    <submittedName>
        <fullName evidence="11">TRAP transporter small permease</fullName>
    </submittedName>
</protein>
<reference evidence="11" key="2">
    <citation type="submission" date="2020-01" db="EMBL/GenBank/DDBJ databases">
        <authorList>
            <person name="Campanaro S."/>
        </authorList>
    </citation>
    <scope>NUCLEOTIDE SEQUENCE</scope>
    <source>
        <strain evidence="11">AS06rmzACSIP_7</strain>
    </source>
</reference>
<evidence type="ECO:0000256" key="1">
    <source>
        <dbReference type="ARBA" id="ARBA00004429"/>
    </source>
</evidence>
<dbReference type="Pfam" id="PF04290">
    <property type="entry name" value="DctQ"/>
    <property type="match status" value="1"/>
</dbReference>
<feature type="transmembrane region" description="Helical" evidence="9">
    <location>
        <begin position="21"/>
        <end position="46"/>
    </location>
</feature>
<evidence type="ECO:0000256" key="3">
    <source>
        <dbReference type="ARBA" id="ARBA00022475"/>
    </source>
</evidence>
<evidence type="ECO:0000256" key="9">
    <source>
        <dbReference type="SAM" id="Phobius"/>
    </source>
</evidence>